<dbReference type="KEGG" id="pfn:HZ99_18540"/>
<protein>
    <submittedName>
        <fullName evidence="3">Sigma factor regulatory protein, FecR/PupR family</fullName>
    </submittedName>
</protein>
<proteinExistence type="predicted"/>
<evidence type="ECO:0000259" key="1">
    <source>
        <dbReference type="Pfam" id="PF04773"/>
    </source>
</evidence>
<evidence type="ECO:0000313" key="4">
    <source>
        <dbReference type="Proteomes" id="UP000255125"/>
    </source>
</evidence>
<dbReference type="EMBL" id="UGUS01000002">
    <property type="protein sequence ID" value="SUD27249.1"/>
    <property type="molecule type" value="Genomic_DNA"/>
</dbReference>
<dbReference type="InterPro" id="IPR006860">
    <property type="entry name" value="FecR"/>
</dbReference>
<evidence type="ECO:0000313" key="3">
    <source>
        <dbReference type="EMBL" id="SUD27249.1"/>
    </source>
</evidence>
<dbReference type="AlphaFoldDB" id="A0A379I5E1"/>
<reference evidence="3 4" key="1">
    <citation type="submission" date="2018-06" db="EMBL/GenBank/DDBJ databases">
        <authorList>
            <consortium name="Pathogen Informatics"/>
            <person name="Doyle S."/>
        </authorList>
    </citation>
    <scope>NUCLEOTIDE SEQUENCE [LARGE SCALE GENOMIC DNA]</scope>
    <source>
        <strain evidence="3 4">NCTC10392</strain>
    </source>
</reference>
<evidence type="ECO:0000259" key="2">
    <source>
        <dbReference type="Pfam" id="PF16220"/>
    </source>
</evidence>
<dbReference type="GO" id="GO:0016989">
    <property type="term" value="F:sigma factor antagonist activity"/>
    <property type="evidence" value="ECO:0007669"/>
    <property type="project" value="TreeGrafter"/>
</dbReference>
<name>A0A379I5E1_PSEFL</name>
<dbReference type="Pfam" id="PF04773">
    <property type="entry name" value="FecR"/>
    <property type="match status" value="1"/>
</dbReference>
<feature type="domain" description="FecR protein" evidence="1">
    <location>
        <begin position="113"/>
        <end position="203"/>
    </location>
</feature>
<feature type="domain" description="FecR N-terminal" evidence="2">
    <location>
        <begin position="15"/>
        <end position="57"/>
    </location>
</feature>
<accession>A0A379I5E1</accession>
<dbReference type="PIRSF" id="PIRSF018266">
    <property type="entry name" value="FecR"/>
    <property type="match status" value="1"/>
</dbReference>
<gene>
    <name evidence="3" type="ORF">NCTC10392_00166</name>
</gene>
<dbReference type="PANTHER" id="PTHR30273:SF2">
    <property type="entry name" value="PROTEIN FECR"/>
    <property type="match status" value="1"/>
</dbReference>
<dbReference type="Proteomes" id="UP000255125">
    <property type="component" value="Unassembled WGS sequence"/>
</dbReference>
<dbReference type="Gene3D" id="2.60.120.1440">
    <property type="match status" value="1"/>
</dbReference>
<dbReference type="Pfam" id="PF16220">
    <property type="entry name" value="DUF4880"/>
    <property type="match status" value="1"/>
</dbReference>
<dbReference type="PANTHER" id="PTHR30273">
    <property type="entry name" value="PERIPLASMIC SIGNAL SENSOR AND SIGMA FACTOR ACTIVATOR FECR-RELATED"/>
    <property type="match status" value="1"/>
</dbReference>
<sequence>MRARHDAPIAQAVVEQASEWLMLQWGGEFDGAQREAFAHWQAADPEHRRAWQRLQQLQQTLGGVPADSARAVLRDAPDPQRRAALKLLGLLLVAGGSGYLVQGSQPWQVAFAEHRTAIGEIRHLTLNDGTHLDLNSDSAIDLRFSATERRIRLIRGEILLTSGHDPLRPLIVETAAGDIQALGTRFAVRELDDGSRVDLYEGRLQVRPVQGVAVLMNAGDSLWFSTTQARAVTALDANASSWTQHRLIAERQPLGRFVAELSRYRPGVLRCDESVSGLLLTGVFPLNDTDAILAALERSLPVQVQAVTRYWVTLKARA</sequence>
<dbReference type="InterPro" id="IPR012373">
    <property type="entry name" value="Ferrdict_sens_TM"/>
</dbReference>
<dbReference type="RefSeq" id="WP_038444946.1">
    <property type="nucleotide sequence ID" value="NZ_CP008896.1"/>
</dbReference>
<organism evidence="3 4">
    <name type="scientific">Pseudomonas fluorescens</name>
    <dbReference type="NCBI Taxonomy" id="294"/>
    <lineage>
        <taxon>Bacteria</taxon>
        <taxon>Pseudomonadati</taxon>
        <taxon>Pseudomonadota</taxon>
        <taxon>Gammaproteobacteria</taxon>
        <taxon>Pseudomonadales</taxon>
        <taxon>Pseudomonadaceae</taxon>
        <taxon>Pseudomonas</taxon>
    </lineage>
</organism>
<dbReference type="InterPro" id="IPR032623">
    <property type="entry name" value="FecR_N"/>
</dbReference>
<dbReference type="OrthoDB" id="1099576at2"/>